<dbReference type="GO" id="GO:0005737">
    <property type="term" value="C:cytoplasm"/>
    <property type="evidence" value="ECO:0007669"/>
    <property type="project" value="UniProtKB-SubCell"/>
</dbReference>
<comment type="similarity">
    <text evidence="3 10">Belongs to the FKBP-type PPIase family.</text>
</comment>
<evidence type="ECO:0000256" key="6">
    <source>
        <dbReference type="ARBA" id="ARBA00023186"/>
    </source>
</evidence>
<name>A0A160T8S2_9CHLR</name>
<dbReference type="Pfam" id="PF00254">
    <property type="entry name" value="FKBP_C"/>
    <property type="match status" value="1"/>
</dbReference>
<dbReference type="EMBL" id="LN890656">
    <property type="protein sequence ID" value="CUS05585.1"/>
    <property type="molecule type" value="Genomic_DNA"/>
</dbReference>
<reference evidence="12" key="1">
    <citation type="submission" date="2016-01" db="EMBL/GenBank/DDBJ databases">
        <authorList>
            <person name="Mcilroy J.S."/>
            <person name="Karst M S."/>
            <person name="Albertsen M."/>
        </authorList>
    </citation>
    <scope>NUCLEOTIDE SEQUENCE</scope>
    <source>
        <strain evidence="12">Cfx-K</strain>
    </source>
</reference>
<dbReference type="GO" id="GO:0003755">
    <property type="term" value="F:peptidyl-prolyl cis-trans isomerase activity"/>
    <property type="evidence" value="ECO:0007669"/>
    <property type="project" value="UniProtKB-UniRule"/>
</dbReference>
<evidence type="ECO:0000256" key="5">
    <source>
        <dbReference type="ARBA" id="ARBA00023110"/>
    </source>
</evidence>
<evidence type="ECO:0000256" key="1">
    <source>
        <dbReference type="ARBA" id="ARBA00000971"/>
    </source>
</evidence>
<dbReference type="PANTHER" id="PTHR47861:SF3">
    <property type="entry name" value="FKBP-TYPE PEPTIDYL-PROLYL CIS-TRANS ISOMERASE SLYD"/>
    <property type="match status" value="1"/>
</dbReference>
<sequence length="169" mass="18215">MTKEFEQDSAVADGMVVSLAYTLRLDDGEEVDSAASDDPLVYLHGAQNIIPGLEQALTGLKVGDNRRVSVNSVDAYGDFDEEAFELVPYDAFPADVDLEEGMGLRMVESGTGRQVEATIAELRDEGALLDLNHPLAGETLHFDVAIVGLRRATTDEIAHGHAHSADHTH</sequence>
<accession>A0A160T8S2</accession>
<evidence type="ECO:0000313" key="12">
    <source>
        <dbReference type="EMBL" id="CUS05585.1"/>
    </source>
</evidence>
<dbReference type="EC" id="5.2.1.8" evidence="10"/>
<comment type="catalytic activity">
    <reaction evidence="1 9 10">
        <text>[protein]-peptidylproline (omega=180) = [protein]-peptidylproline (omega=0)</text>
        <dbReference type="Rhea" id="RHEA:16237"/>
        <dbReference type="Rhea" id="RHEA-COMP:10747"/>
        <dbReference type="Rhea" id="RHEA-COMP:10748"/>
        <dbReference type="ChEBI" id="CHEBI:83833"/>
        <dbReference type="ChEBI" id="CHEBI:83834"/>
        <dbReference type="EC" id="5.2.1.8"/>
    </reaction>
</comment>
<dbReference type="KEGG" id="pbf:CFX0092_B0051"/>
<dbReference type="InterPro" id="IPR001179">
    <property type="entry name" value="PPIase_FKBP_dom"/>
</dbReference>
<dbReference type="PROSITE" id="PS50059">
    <property type="entry name" value="FKBP_PPIASE"/>
    <property type="match status" value="1"/>
</dbReference>
<evidence type="ECO:0000256" key="2">
    <source>
        <dbReference type="ARBA" id="ARBA00004496"/>
    </source>
</evidence>
<dbReference type="SUPFAM" id="SSF54534">
    <property type="entry name" value="FKBP-like"/>
    <property type="match status" value="1"/>
</dbReference>
<keyword evidence="6" id="KW-0143">Chaperone</keyword>
<evidence type="ECO:0000256" key="3">
    <source>
        <dbReference type="ARBA" id="ARBA00006577"/>
    </source>
</evidence>
<organism evidence="12 13">
    <name type="scientific">Candidatus Promineifilum breve</name>
    <dbReference type="NCBI Taxonomy" id="1806508"/>
    <lineage>
        <taxon>Bacteria</taxon>
        <taxon>Bacillati</taxon>
        <taxon>Chloroflexota</taxon>
        <taxon>Ardenticatenia</taxon>
        <taxon>Candidatus Promineifilales</taxon>
        <taxon>Candidatus Promineifilaceae</taxon>
        <taxon>Candidatus Promineifilum</taxon>
    </lineage>
</organism>
<dbReference type="InterPro" id="IPR046357">
    <property type="entry name" value="PPIase_dom_sf"/>
</dbReference>
<keyword evidence="5 9" id="KW-0697">Rotamase</keyword>
<keyword evidence="4" id="KW-0963">Cytoplasm</keyword>
<comment type="function">
    <text evidence="8">Also involved in hydrogenase metallocenter assembly, probably by participating in the nickel insertion step. This function in hydrogenase biosynthesis requires chaperone activity and the presence of the metal-binding domain, but not PPIase activity.</text>
</comment>
<evidence type="ECO:0000313" key="13">
    <source>
        <dbReference type="Proteomes" id="UP000215027"/>
    </source>
</evidence>
<evidence type="ECO:0000256" key="10">
    <source>
        <dbReference type="RuleBase" id="RU003915"/>
    </source>
</evidence>
<dbReference type="Proteomes" id="UP000215027">
    <property type="component" value="Chromosome II"/>
</dbReference>
<proteinExistence type="inferred from homology"/>
<dbReference type="PANTHER" id="PTHR47861">
    <property type="entry name" value="FKBP-TYPE PEPTIDYL-PROLYL CIS-TRANS ISOMERASE SLYD"/>
    <property type="match status" value="1"/>
</dbReference>
<keyword evidence="13" id="KW-1185">Reference proteome</keyword>
<dbReference type="Gene3D" id="3.10.50.40">
    <property type="match status" value="1"/>
</dbReference>
<keyword evidence="7 9" id="KW-0413">Isomerase</keyword>
<comment type="subcellular location">
    <subcellularLocation>
        <location evidence="2">Cytoplasm</location>
    </subcellularLocation>
</comment>
<feature type="domain" description="PPIase FKBP-type" evidence="11">
    <location>
        <begin position="14"/>
        <end position="102"/>
    </location>
</feature>
<evidence type="ECO:0000256" key="9">
    <source>
        <dbReference type="PROSITE-ProRule" id="PRU00277"/>
    </source>
</evidence>
<dbReference type="GO" id="GO:0042026">
    <property type="term" value="P:protein refolding"/>
    <property type="evidence" value="ECO:0007669"/>
    <property type="project" value="UniProtKB-ARBA"/>
</dbReference>
<evidence type="ECO:0000259" key="11">
    <source>
        <dbReference type="PROSITE" id="PS50059"/>
    </source>
</evidence>
<dbReference type="RefSeq" id="WP_197699963.1">
    <property type="nucleotide sequence ID" value="NZ_LN890656.1"/>
</dbReference>
<evidence type="ECO:0000256" key="4">
    <source>
        <dbReference type="ARBA" id="ARBA00022490"/>
    </source>
</evidence>
<gene>
    <name evidence="12" type="primary">slyD</name>
    <name evidence="12" type="ORF">CFX0092_B0051</name>
</gene>
<evidence type="ECO:0000256" key="8">
    <source>
        <dbReference type="ARBA" id="ARBA00037071"/>
    </source>
</evidence>
<evidence type="ECO:0000256" key="7">
    <source>
        <dbReference type="ARBA" id="ARBA00023235"/>
    </source>
</evidence>
<protein>
    <recommendedName>
        <fullName evidence="10">Peptidyl-prolyl cis-trans isomerase</fullName>
        <ecNumber evidence="10">5.2.1.8</ecNumber>
    </recommendedName>
</protein>
<dbReference type="AlphaFoldDB" id="A0A160T8S2"/>